<evidence type="ECO:0000256" key="1">
    <source>
        <dbReference type="SAM" id="MobiDB-lite"/>
    </source>
</evidence>
<reference evidence="2" key="1">
    <citation type="journal article" date="2005" name="PLoS Biol.">
        <title>The genomes of Oryza sativa: a history of duplications.</title>
        <authorList>
            <person name="Yu J."/>
            <person name="Wang J."/>
            <person name="Lin W."/>
            <person name="Li S."/>
            <person name="Li H."/>
            <person name="Zhou J."/>
            <person name="Ni P."/>
            <person name="Dong W."/>
            <person name="Hu S."/>
            <person name="Zeng C."/>
            <person name="Zhang J."/>
            <person name="Zhang Y."/>
            <person name="Li R."/>
            <person name="Xu Z."/>
            <person name="Li S."/>
            <person name="Li X."/>
            <person name="Zheng H."/>
            <person name="Cong L."/>
            <person name="Lin L."/>
            <person name="Yin J."/>
            <person name="Geng J."/>
            <person name="Li G."/>
            <person name="Shi J."/>
            <person name="Liu J."/>
            <person name="Lv H."/>
            <person name="Li J."/>
            <person name="Wang J."/>
            <person name="Deng Y."/>
            <person name="Ran L."/>
            <person name="Shi X."/>
            <person name="Wang X."/>
            <person name="Wu Q."/>
            <person name="Li C."/>
            <person name="Ren X."/>
            <person name="Wang J."/>
            <person name="Wang X."/>
            <person name="Li D."/>
            <person name="Liu D."/>
            <person name="Zhang X."/>
            <person name="Ji Z."/>
            <person name="Zhao W."/>
            <person name="Sun Y."/>
            <person name="Zhang Z."/>
            <person name="Bao J."/>
            <person name="Han Y."/>
            <person name="Dong L."/>
            <person name="Ji J."/>
            <person name="Chen P."/>
            <person name="Wu S."/>
            <person name="Liu J."/>
            <person name="Xiao Y."/>
            <person name="Bu D."/>
            <person name="Tan J."/>
            <person name="Yang L."/>
            <person name="Ye C."/>
            <person name="Zhang J."/>
            <person name="Xu J."/>
            <person name="Zhou Y."/>
            <person name="Yu Y."/>
            <person name="Zhang B."/>
            <person name="Zhuang S."/>
            <person name="Wei H."/>
            <person name="Liu B."/>
            <person name="Lei M."/>
            <person name="Yu H."/>
            <person name="Li Y."/>
            <person name="Xu H."/>
            <person name="Wei S."/>
            <person name="He X."/>
            <person name="Fang L."/>
            <person name="Zhang Z."/>
            <person name="Zhang Y."/>
            <person name="Huang X."/>
            <person name="Su Z."/>
            <person name="Tong W."/>
            <person name="Li J."/>
            <person name="Tong Z."/>
            <person name="Li S."/>
            <person name="Ye J."/>
            <person name="Wang L."/>
            <person name="Fang L."/>
            <person name="Lei T."/>
            <person name="Chen C."/>
            <person name="Chen H."/>
            <person name="Xu Z."/>
            <person name="Li H."/>
            <person name="Huang H."/>
            <person name="Zhang F."/>
            <person name="Xu H."/>
            <person name="Li N."/>
            <person name="Zhao C."/>
            <person name="Li S."/>
            <person name="Dong L."/>
            <person name="Huang Y."/>
            <person name="Li L."/>
            <person name="Xi Y."/>
            <person name="Qi Q."/>
            <person name="Li W."/>
            <person name="Zhang B."/>
            <person name="Hu W."/>
            <person name="Zhang Y."/>
            <person name="Tian X."/>
            <person name="Jiao Y."/>
            <person name="Liang X."/>
            <person name="Jin J."/>
            <person name="Gao L."/>
            <person name="Zheng W."/>
            <person name="Hao B."/>
            <person name="Liu S."/>
            <person name="Wang W."/>
            <person name="Yuan L."/>
            <person name="Cao M."/>
            <person name="McDermott J."/>
            <person name="Samudrala R."/>
            <person name="Wang J."/>
            <person name="Wong G.K."/>
            <person name="Yang H."/>
        </authorList>
    </citation>
    <scope>NUCLEOTIDE SEQUENCE [LARGE SCALE GENOMIC DNA]</scope>
</reference>
<dbReference type="Proteomes" id="UP000007752">
    <property type="component" value="Chromosome 6"/>
</dbReference>
<name>B9FT35_ORYSJ</name>
<organism evidence="2">
    <name type="scientific">Oryza sativa subsp. japonica</name>
    <name type="common">Rice</name>
    <dbReference type="NCBI Taxonomy" id="39947"/>
    <lineage>
        <taxon>Eukaryota</taxon>
        <taxon>Viridiplantae</taxon>
        <taxon>Streptophyta</taxon>
        <taxon>Embryophyta</taxon>
        <taxon>Tracheophyta</taxon>
        <taxon>Spermatophyta</taxon>
        <taxon>Magnoliopsida</taxon>
        <taxon>Liliopsida</taxon>
        <taxon>Poales</taxon>
        <taxon>Poaceae</taxon>
        <taxon>BOP clade</taxon>
        <taxon>Oryzoideae</taxon>
        <taxon>Oryzeae</taxon>
        <taxon>Oryzinae</taxon>
        <taxon>Oryza</taxon>
        <taxon>Oryza sativa</taxon>
    </lineage>
</organism>
<accession>B9FT35</accession>
<feature type="region of interest" description="Disordered" evidence="1">
    <location>
        <begin position="1"/>
        <end position="28"/>
    </location>
</feature>
<dbReference type="EMBL" id="CM000143">
    <property type="protein sequence ID" value="EEE65646.1"/>
    <property type="molecule type" value="Genomic_DNA"/>
</dbReference>
<proteinExistence type="predicted"/>
<sequence>MAARATTVGGLRRVPSELDDGEKGREDGEMAAGMEGQQWLCWWRPSPRKSHKQFNEYEDLVLNVPIEVSLPNE</sequence>
<gene>
    <name evidence="2" type="ORF">OsJ_21227</name>
</gene>
<evidence type="ECO:0000313" key="2">
    <source>
        <dbReference type="EMBL" id="EEE65646.1"/>
    </source>
</evidence>
<protein>
    <submittedName>
        <fullName evidence="2">Uncharacterized protein</fullName>
    </submittedName>
</protein>
<dbReference type="AlphaFoldDB" id="B9FT35"/>
<reference evidence="2" key="2">
    <citation type="submission" date="2008-12" db="EMBL/GenBank/DDBJ databases">
        <title>Improved gene annotation of the rice (Oryza sativa) genomes.</title>
        <authorList>
            <person name="Wang J."/>
            <person name="Li R."/>
            <person name="Fan W."/>
            <person name="Huang Q."/>
            <person name="Zhang J."/>
            <person name="Zhou Y."/>
            <person name="Hu Y."/>
            <person name="Zi S."/>
            <person name="Li J."/>
            <person name="Ni P."/>
            <person name="Zheng H."/>
            <person name="Zhang Y."/>
            <person name="Zhao M."/>
            <person name="Hao Q."/>
            <person name="McDermott J."/>
            <person name="Samudrala R."/>
            <person name="Kristiansen K."/>
            <person name="Wong G.K.-S."/>
        </authorList>
    </citation>
    <scope>NUCLEOTIDE SEQUENCE</scope>
</reference>